<name>G2QLQ1_THET4</name>
<evidence type="ECO:0000256" key="1">
    <source>
        <dbReference type="ARBA" id="ARBA00007409"/>
    </source>
</evidence>
<evidence type="ECO:0000313" key="4">
    <source>
        <dbReference type="Proteomes" id="UP000007322"/>
    </source>
</evidence>
<proteinExistence type="inferred from homology"/>
<gene>
    <name evidence="3" type="ORF">MYCTH_2310587</name>
</gene>
<dbReference type="Gene3D" id="3.40.30.10">
    <property type="entry name" value="Glutaredoxin"/>
    <property type="match status" value="1"/>
</dbReference>
<dbReference type="KEGG" id="mtm:MYCTH_2310587"/>
<dbReference type="InParanoid" id="G2QLQ1"/>
<feature type="domain" description="GST N-terminal" evidence="2">
    <location>
        <begin position="8"/>
        <end position="73"/>
    </location>
</feature>
<comment type="similarity">
    <text evidence="1">Belongs to the GST superfamily.</text>
</comment>
<dbReference type="VEuPathDB" id="FungiDB:MYCTH_2310587"/>
<protein>
    <recommendedName>
        <fullName evidence="2">GST N-terminal domain-containing protein</fullName>
    </recommendedName>
</protein>
<dbReference type="InterPro" id="IPR036249">
    <property type="entry name" value="Thioredoxin-like_sf"/>
</dbReference>
<dbReference type="HOGENOM" id="CLU_2706536_0_0_1"/>
<dbReference type="Proteomes" id="UP000007322">
    <property type="component" value="Chromosome 6"/>
</dbReference>
<dbReference type="STRING" id="573729.G2QLQ1"/>
<sequence>MGPIGQLQPLKLYSHKRGSNPWKVALTLEELDISYVSEYLEFDQTKTEPSLSLNPNGKLPTLRIPTVKWLFLS</sequence>
<dbReference type="InterPro" id="IPR004045">
    <property type="entry name" value="Glutathione_S-Trfase_N"/>
</dbReference>
<organism evidence="3 4">
    <name type="scientific">Thermothelomyces thermophilus (strain ATCC 42464 / BCRC 31852 / DSM 1799)</name>
    <name type="common">Sporotrichum thermophile</name>
    <dbReference type="NCBI Taxonomy" id="573729"/>
    <lineage>
        <taxon>Eukaryota</taxon>
        <taxon>Fungi</taxon>
        <taxon>Dikarya</taxon>
        <taxon>Ascomycota</taxon>
        <taxon>Pezizomycotina</taxon>
        <taxon>Sordariomycetes</taxon>
        <taxon>Sordariomycetidae</taxon>
        <taxon>Sordariales</taxon>
        <taxon>Chaetomiaceae</taxon>
        <taxon>Thermothelomyces</taxon>
    </lineage>
</organism>
<dbReference type="SUPFAM" id="SSF52833">
    <property type="entry name" value="Thioredoxin-like"/>
    <property type="match status" value="1"/>
</dbReference>
<dbReference type="PANTHER" id="PTHR44051">
    <property type="entry name" value="GLUTATHIONE S-TRANSFERASE-RELATED"/>
    <property type="match status" value="1"/>
</dbReference>
<dbReference type="PANTHER" id="PTHR44051:SF3">
    <property type="entry name" value="TRANSCRIPTIONAL REGULATOR URE2"/>
    <property type="match status" value="1"/>
</dbReference>
<evidence type="ECO:0000259" key="2">
    <source>
        <dbReference type="PROSITE" id="PS50404"/>
    </source>
</evidence>
<reference evidence="3 4" key="1">
    <citation type="journal article" date="2011" name="Nat. Biotechnol.">
        <title>Comparative genomic analysis of the thermophilic biomass-degrading fungi Myceliophthora thermophila and Thielavia terrestris.</title>
        <authorList>
            <person name="Berka R.M."/>
            <person name="Grigoriev I.V."/>
            <person name="Otillar R."/>
            <person name="Salamov A."/>
            <person name="Grimwood J."/>
            <person name="Reid I."/>
            <person name="Ishmael N."/>
            <person name="John T."/>
            <person name="Darmond C."/>
            <person name="Moisan M.-C."/>
            <person name="Henrissat B."/>
            <person name="Coutinho P.M."/>
            <person name="Lombard V."/>
            <person name="Natvig D.O."/>
            <person name="Lindquist E."/>
            <person name="Schmutz J."/>
            <person name="Lucas S."/>
            <person name="Harris P."/>
            <person name="Powlowski J."/>
            <person name="Bellemare A."/>
            <person name="Taylor D."/>
            <person name="Butler G."/>
            <person name="de Vries R.P."/>
            <person name="Allijn I.E."/>
            <person name="van den Brink J."/>
            <person name="Ushinsky S."/>
            <person name="Storms R."/>
            <person name="Powell A.J."/>
            <person name="Paulsen I.T."/>
            <person name="Elbourne L.D.H."/>
            <person name="Baker S.E."/>
            <person name="Magnuson J."/>
            <person name="LaBoissiere S."/>
            <person name="Clutterbuck A.J."/>
            <person name="Martinez D."/>
            <person name="Wogulis M."/>
            <person name="de Leon A.L."/>
            <person name="Rey M.W."/>
            <person name="Tsang A."/>
        </authorList>
    </citation>
    <scope>NUCLEOTIDE SEQUENCE [LARGE SCALE GENOMIC DNA]</scope>
    <source>
        <strain evidence="4">ATCC 42464 / BCRC 31852 / DSM 1799</strain>
    </source>
</reference>
<evidence type="ECO:0000313" key="3">
    <source>
        <dbReference type="EMBL" id="AEO60881.1"/>
    </source>
</evidence>
<dbReference type="RefSeq" id="XP_003666126.1">
    <property type="nucleotide sequence ID" value="XM_003666078.1"/>
</dbReference>
<dbReference type="GeneID" id="11514185"/>
<dbReference type="OrthoDB" id="422574at2759"/>
<accession>G2QLQ1</accession>
<dbReference type="Pfam" id="PF13409">
    <property type="entry name" value="GST_N_2"/>
    <property type="match status" value="1"/>
</dbReference>
<dbReference type="AlphaFoldDB" id="G2QLQ1"/>
<keyword evidence="4" id="KW-1185">Reference proteome</keyword>
<dbReference type="PROSITE" id="PS50404">
    <property type="entry name" value="GST_NTER"/>
    <property type="match status" value="1"/>
</dbReference>
<dbReference type="EMBL" id="CP003007">
    <property type="protein sequence ID" value="AEO60881.1"/>
    <property type="molecule type" value="Genomic_DNA"/>
</dbReference>